<reference evidence="2" key="1">
    <citation type="submission" date="2019-08" db="EMBL/GenBank/DDBJ databases">
        <authorList>
            <person name="Kucharzyk K."/>
            <person name="Murdoch R.W."/>
            <person name="Higgins S."/>
            <person name="Loffler F."/>
        </authorList>
    </citation>
    <scope>NUCLEOTIDE SEQUENCE</scope>
</reference>
<dbReference type="GO" id="GO:0016787">
    <property type="term" value="F:hydrolase activity"/>
    <property type="evidence" value="ECO:0007669"/>
    <property type="project" value="InterPro"/>
</dbReference>
<evidence type="ECO:0000259" key="1">
    <source>
        <dbReference type="Pfam" id="PF04909"/>
    </source>
</evidence>
<accession>A0A644Z518</accession>
<dbReference type="PANTHER" id="PTHR43383">
    <property type="entry name" value="NODULIN 6"/>
    <property type="match status" value="1"/>
</dbReference>
<dbReference type="InterPro" id="IPR006680">
    <property type="entry name" value="Amidohydro-rel"/>
</dbReference>
<dbReference type="InterPro" id="IPR032466">
    <property type="entry name" value="Metal_Hydrolase"/>
</dbReference>
<comment type="caution">
    <text evidence="2">The sequence shown here is derived from an EMBL/GenBank/DDBJ whole genome shotgun (WGS) entry which is preliminary data.</text>
</comment>
<feature type="domain" description="Amidohydrolase-related" evidence="1">
    <location>
        <begin position="60"/>
        <end position="219"/>
    </location>
</feature>
<dbReference type="Gene3D" id="3.20.20.140">
    <property type="entry name" value="Metal-dependent hydrolases"/>
    <property type="match status" value="1"/>
</dbReference>
<name>A0A644Z518_9ZZZZ</name>
<dbReference type="PANTHER" id="PTHR43383:SF2">
    <property type="entry name" value="AMIDOHYDROLASE 2 FAMILY PROTEIN"/>
    <property type="match status" value="1"/>
</dbReference>
<sequence>MVNGQKLIAIKSVIAYFTGLEVKLTPIEIVEKNYNEFLSNPSDRAAEKFVRDYCFLVACDICHELGIPLQIHTGLGDSPDCNLLKGNPFLLYDVLNLPKVRETKLMLIHGSYPYLEELGMLLNHYTNVFADISSLCPYASIAAEDKLLKLFELAPLNKVCFGTDGAGIPEHAWFGAVYLKRVLADALNSLVERGHISYEFAEKSARNILTDNAGRIYNLK</sequence>
<protein>
    <recommendedName>
        <fullName evidence="1">Amidohydrolase-related domain-containing protein</fullName>
    </recommendedName>
</protein>
<dbReference type="AlphaFoldDB" id="A0A644Z518"/>
<dbReference type="EMBL" id="VSSQ01007176">
    <property type="protein sequence ID" value="MPM35091.1"/>
    <property type="molecule type" value="Genomic_DNA"/>
</dbReference>
<dbReference type="Pfam" id="PF04909">
    <property type="entry name" value="Amidohydro_2"/>
    <property type="match status" value="1"/>
</dbReference>
<organism evidence="2">
    <name type="scientific">bioreactor metagenome</name>
    <dbReference type="NCBI Taxonomy" id="1076179"/>
    <lineage>
        <taxon>unclassified sequences</taxon>
        <taxon>metagenomes</taxon>
        <taxon>ecological metagenomes</taxon>
    </lineage>
</organism>
<evidence type="ECO:0000313" key="2">
    <source>
        <dbReference type="EMBL" id="MPM35091.1"/>
    </source>
</evidence>
<gene>
    <name evidence="2" type="ORF">SDC9_81681</name>
</gene>
<dbReference type="SUPFAM" id="SSF51556">
    <property type="entry name" value="Metallo-dependent hydrolases"/>
    <property type="match status" value="1"/>
</dbReference>
<proteinExistence type="predicted"/>